<protein>
    <submittedName>
        <fullName evidence="1">Uncharacterized protein</fullName>
    </submittedName>
</protein>
<dbReference type="EMBL" id="CM023483">
    <property type="protein sequence ID" value="KAH6936797.1"/>
    <property type="molecule type" value="Genomic_DNA"/>
</dbReference>
<accession>A0ACB7SNL7</accession>
<proteinExistence type="predicted"/>
<dbReference type="Proteomes" id="UP000821845">
    <property type="component" value="Chromosome 3"/>
</dbReference>
<name>A0ACB7SNL7_HYAAI</name>
<comment type="caution">
    <text evidence="1">The sequence shown here is derived from an EMBL/GenBank/DDBJ whole genome shotgun (WGS) entry which is preliminary data.</text>
</comment>
<evidence type="ECO:0000313" key="1">
    <source>
        <dbReference type="EMBL" id="KAH6936797.1"/>
    </source>
</evidence>
<evidence type="ECO:0000313" key="2">
    <source>
        <dbReference type="Proteomes" id="UP000821845"/>
    </source>
</evidence>
<keyword evidence="2" id="KW-1185">Reference proteome</keyword>
<gene>
    <name evidence="1" type="ORF">HPB50_022756</name>
</gene>
<organism evidence="1 2">
    <name type="scientific">Hyalomma asiaticum</name>
    <name type="common">Tick</name>
    <dbReference type="NCBI Taxonomy" id="266040"/>
    <lineage>
        <taxon>Eukaryota</taxon>
        <taxon>Metazoa</taxon>
        <taxon>Ecdysozoa</taxon>
        <taxon>Arthropoda</taxon>
        <taxon>Chelicerata</taxon>
        <taxon>Arachnida</taxon>
        <taxon>Acari</taxon>
        <taxon>Parasitiformes</taxon>
        <taxon>Ixodida</taxon>
        <taxon>Ixodoidea</taxon>
        <taxon>Ixodidae</taxon>
        <taxon>Hyalomminae</taxon>
        <taxon>Hyalomma</taxon>
    </lineage>
</organism>
<sequence>MSSSDPPASSKKNGSSTASVPGTTALASPDVSVPAGAKEGLEVFTAEAAQGGYREEGGHQVAKEGTQQTISPGKPLLETWTTPPQQKASENAAAPGAGQELLPRSASQHSTATSSAGSTSQVPANANVSEAGSYVTAECAPKSVNPSVSERSSVFQTAQELGAVRGPWYVMLQNESSKPTQKKIDPHRETTVKAVETELFSWKSREATKVSLAEQTNQDAEKTSKRSPPEKAQPAADNTRLFVMKTPTSGKPPPSSQSLLMNSTGGKENELNSKGQAASTPPKGKEGYHTEPHYKDWPKHESQMIPDQLSTAFLNAKMLELVEHTAVPPAKSESSLIVPKTAHKNEKPAFWEPLYETEDATPSKATPAGHNFSSVAGCHVDEADTSDHAASSVITEGAVHRKSMDIKRSSSADAVNVALEIYSPLYNSKSVLNFDEDQIEEPLQKTPAASHPLSPSDNQTSAGAVQSASTGSSVQPLKDNSGQSLTSKVTQTLPTVLSDATVEATPRRFWILLTFCTLSMLNAFQWIQYSIIASVIKDHYGVSDTVISWTSLLYLIGFMVLAFPSAWILDNMGLRVTVLIGALGTAIGACIKTFAVKPGQFTLVLIGQAFPAFAQAFILGVPPRLSSAWFKYEELSTACSMGVLGNNLGIALGFVIPPNVVHVEDVETSLLYLCGWRRDRPSQPAFGTLFTDGNFWLLLLSYGLNTGAFYSISTLLNPVILVYFPGEETFAGWLGLALVVSGLLGSWLCGLALDRTGKYKEVTLLTYVLATAGIFVYTFILSLRSHWLALLGCLFLGFFMTGYIPIGLQLAAEITYPTPEGISSNTMNMSAQAIGFVMILVSSMIQDAYGDVVANICLCASLVVGCIMTVQTKATLRRQEAYRLEARRRSSIARPSLAEKPADVLTSSPEDQLMLQSASSPTLSKPHSNDDLEPSPANVTRVNGSPIG</sequence>
<reference evidence="1" key="1">
    <citation type="submission" date="2020-05" db="EMBL/GenBank/DDBJ databases">
        <title>Large-scale comparative analyses of tick genomes elucidate their genetic diversity and vector capacities.</title>
        <authorList>
            <person name="Jia N."/>
            <person name="Wang J."/>
            <person name="Shi W."/>
            <person name="Du L."/>
            <person name="Sun Y."/>
            <person name="Zhan W."/>
            <person name="Jiang J."/>
            <person name="Wang Q."/>
            <person name="Zhang B."/>
            <person name="Ji P."/>
            <person name="Sakyi L.B."/>
            <person name="Cui X."/>
            <person name="Yuan T."/>
            <person name="Jiang B."/>
            <person name="Yang W."/>
            <person name="Lam T.T.-Y."/>
            <person name="Chang Q."/>
            <person name="Ding S."/>
            <person name="Wang X."/>
            <person name="Zhu J."/>
            <person name="Ruan X."/>
            <person name="Zhao L."/>
            <person name="Wei J."/>
            <person name="Que T."/>
            <person name="Du C."/>
            <person name="Cheng J."/>
            <person name="Dai P."/>
            <person name="Han X."/>
            <person name="Huang E."/>
            <person name="Gao Y."/>
            <person name="Liu J."/>
            <person name="Shao H."/>
            <person name="Ye R."/>
            <person name="Li L."/>
            <person name="Wei W."/>
            <person name="Wang X."/>
            <person name="Wang C."/>
            <person name="Yang T."/>
            <person name="Huo Q."/>
            <person name="Li W."/>
            <person name="Guo W."/>
            <person name="Chen H."/>
            <person name="Zhou L."/>
            <person name="Ni X."/>
            <person name="Tian J."/>
            <person name="Zhou Y."/>
            <person name="Sheng Y."/>
            <person name="Liu T."/>
            <person name="Pan Y."/>
            <person name="Xia L."/>
            <person name="Li J."/>
            <person name="Zhao F."/>
            <person name="Cao W."/>
        </authorList>
    </citation>
    <scope>NUCLEOTIDE SEQUENCE</scope>
    <source>
        <strain evidence="1">Hyas-2018</strain>
    </source>
</reference>